<feature type="domain" description="Heparinase II/III-like C-terminal" evidence="5">
    <location>
        <begin position="285"/>
        <end position="486"/>
    </location>
</feature>
<comment type="caution">
    <text evidence="7">The sequence shown here is derived from an EMBL/GenBank/DDBJ whole genome shotgun (WGS) entry which is preliminary data.</text>
</comment>
<dbReference type="RefSeq" id="WP_121248286.1">
    <property type="nucleotide sequence ID" value="NZ_RBIL01000001.1"/>
</dbReference>
<dbReference type="OrthoDB" id="4592556at2"/>
<dbReference type="SUPFAM" id="SSF48230">
    <property type="entry name" value="Chondroitin AC/alginate lyase"/>
    <property type="match status" value="1"/>
</dbReference>
<dbReference type="Proteomes" id="UP000278962">
    <property type="component" value="Unassembled WGS sequence"/>
</dbReference>
<accession>A0A660L7K2</accession>
<dbReference type="AlphaFoldDB" id="A0A660L7K2"/>
<name>A0A660L7K2_9ACTN</name>
<dbReference type="PANTHER" id="PTHR39210">
    <property type="entry name" value="HEPARIN-SULFATE LYASE"/>
    <property type="match status" value="1"/>
</dbReference>
<evidence type="ECO:0000313" key="8">
    <source>
        <dbReference type="Proteomes" id="UP000278962"/>
    </source>
</evidence>
<proteinExistence type="predicted"/>
<comment type="subcellular location">
    <subcellularLocation>
        <location evidence="1">Periplasm</location>
    </subcellularLocation>
</comment>
<dbReference type="Gene3D" id="2.70.98.70">
    <property type="match status" value="1"/>
</dbReference>
<keyword evidence="2" id="KW-0732">Signal</keyword>
<dbReference type="Gene3D" id="1.50.10.100">
    <property type="entry name" value="Chondroitin AC/alginate lyase"/>
    <property type="match status" value="1"/>
</dbReference>
<keyword evidence="4" id="KW-0456">Lyase</keyword>
<protein>
    <submittedName>
        <fullName evidence="7">Heparinase II/III-like protein</fullName>
    </submittedName>
</protein>
<dbReference type="PANTHER" id="PTHR39210:SF1">
    <property type="entry name" value="HEPARIN-SULFATE LYASE"/>
    <property type="match status" value="1"/>
</dbReference>
<dbReference type="EMBL" id="RBIL01000001">
    <property type="protein sequence ID" value="RKQ91027.1"/>
    <property type="molecule type" value="Genomic_DNA"/>
</dbReference>
<dbReference type="GO" id="GO:0016829">
    <property type="term" value="F:lyase activity"/>
    <property type="evidence" value="ECO:0007669"/>
    <property type="project" value="UniProtKB-KW"/>
</dbReference>
<evidence type="ECO:0000256" key="4">
    <source>
        <dbReference type="ARBA" id="ARBA00023239"/>
    </source>
</evidence>
<evidence type="ECO:0000256" key="2">
    <source>
        <dbReference type="ARBA" id="ARBA00022729"/>
    </source>
</evidence>
<evidence type="ECO:0000256" key="1">
    <source>
        <dbReference type="ARBA" id="ARBA00004418"/>
    </source>
</evidence>
<organism evidence="7 8">
    <name type="scientific">Solirubrobacter pauli</name>
    <dbReference type="NCBI Taxonomy" id="166793"/>
    <lineage>
        <taxon>Bacteria</taxon>
        <taxon>Bacillati</taxon>
        <taxon>Actinomycetota</taxon>
        <taxon>Thermoleophilia</taxon>
        <taxon>Solirubrobacterales</taxon>
        <taxon>Solirubrobacteraceae</taxon>
        <taxon>Solirubrobacter</taxon>
    </lineage>
</organism>
<dbReference type="InterPro" id="IPR008929">
    <property type="entry name" value="Chondroitin_lyas"/>
</dbReference>
<dbReference type="InterPro" id="IPR031680">
    <property type="entry name" value="Hepar_II_III_N"/>
</dbReference>
<gene>
    <name evidence="7" type="ORF">C8N24_0843</name>
</gene>
<dbReference type="Pfam" id="PF07940">
    <property type="entry name" value="Hepar_II_III_C"/>
    <property type="match status" value="1"/>
</dbReference>
<dbReference type="GO" id="GO:0042597">
    <property type="term" value="C:periplasmic space"/>
    <property type="evidence" value="ECO:0007669"/>
    <property type="project" value="UniProtKB-SubCell"/>
</dbReference>
<feature type="domain" description="Heparin-sulfate lyase N-terminal" evidence="6">
    <location>
        <begin position="44"/>
        <end position="267"/>
    </location>
</feature>
<dbReference type="InterPro" id="IPR012480">
    <property type="entry name" value="Hepar_II_III_C"/>
</dbReference>
<evidence type="ECO:0000256" key="3">
    <source>
        <dbReference type="ARBA" id="ARBA00022764"/>
    </source>
</evidence>
<evidence type="ECO:0000259" key="5">
    <source>
        <dbReference type="Pfam" id="PF07940"/>
    </source>
</evidence>
<keyword evidence="8" id="KW-1185">Reference proteome</keyword>
<evidence type="ECO:0000313" key="7">
    <source>
        <dbReference type="EMBL" id="RKQ91027.1"/>
    </source>
</evidence>
<reference evidence="7 8" key="1">
    <citation type="submission" date="2018-10" db="EMBL/GenBank/DDBJ databases">
        <title>Genomic Encyclopedia of Archaeal and Bacterial Type Strains, Phase II (KMG-II): from individual species to whole genera.</title>
        <authorList>
            <person name="Goeker M."/>
        </authorList>
    </citation>
    <scope>NUCLEOTIDE SEQUENCE [LARGE SCALE GENOMIC DNA]</scope>
    <source>
        <strain evidence="7 8">DSM 14954</strain>
    </source>
</reference>
<dbReference type="Pfam" id="PF16889">
    <property type="entry name" value="Hepar_II_III_N"/>
    <property type="match status" value="1"/>
</dbReference>
<evidence type="ECO:0000259" key="6">
    <source>
        <dbReference type="Pfam" id="PF16889"/>
    </source>
</evidence>
<sequence length="502" mass="56456">MIIVARTARPRPVHCVTEHEHRDRALADAVTAGRFTFAGETRVLGLEPDWLHADLPEDEEWRIDWVKFYYGLDLADAFRSTGDPRYLKTWERLVAGYVLQVPPDHDDSEVTARRILNWIYAWQRLPEVDECVAHAVHEHLGQQARHVRATLSPERNHRTLELYALLIAALALPDLGLEPPLAELHENLLTDFLPDGVHRERSTHYHCIALRSFVGARENCRRFGVALPPGFDERLARACEFARDCRRPDGTIPALSDSDTGDYTELLRLAARLLAREDLLESRAGDYPDGGYFVQRARDRYLIFDCGPLGDGGHGHYDALSVEAWANGEPLVVDPGRYTYAEGEPNLRHWFRGTPAHNTVTVDGADQTPYARTRSSLPSAQATFLGRDGDTLAGEVRSPCYDAVHRRRIRLVDGRWVIEDELEGERDHRYDLRWHLPPGPARLFPNGVVTPTARIAIEGARSVALEDGWVSPAYGVKHPAKVVSAVAVGRSARFVTVLEPRA</sequence>
<keyword evidence="3" id="KW-0574">Periplasm</keyword>